<dbReference type="STRING" id="1797243.A2943_03140"/>
<dbReference type="Pfam" id="PF01281">
    <property type="entry name" value="Ribosomal_L9_N"/>
    <property type="match status" value="1"/>
</dbReference>
<feature type="domain" description="Large ribosomal subunit protein bL9 C-terminal" evidence="10">
    <location>
        <begin position="63"/>
        <end position="143"/>
    </location>
</feature>
<evidence type="ECO:0000256" key="4">
    <source>
        <dbReference type="ARBA" id="ARBA00022980"/>
    </source>
</evidence>
<dbReference type="HAMAP" id="MF_00503">
    <property type="entry name" value="Ribosomal_bL9"/>
    <property type="match status" value="1"/>
</dbReference>
<evidence type="ECO:0000256" key="8">
    <source>
        <dbReference type="SAM" id="Coils"/>
    </source>
</evidence>
<dbReference type="NCBIfam" id="TIGR00158">
    <property type="entry name" value="L9"/>
    <property type="match status" value="1"/>
</dbReference>
<dbReference type="GO" id="GO:0005840">
    <property type="term" value="C:ribosome"/>
    <property type="evidence" value="ECO:0007669"/>
    <property type="project" value="UniProtKB-KW"/>
</dbReference>
<dbReference type="InterPro" id="IPR036791">
    <property type="entry name" value="Ribosomal_bL9_C_sf"/>
</dbReference>
<proteinExistence type="inferred from homology"/>
<dbReference type="InterPro" id="IPR020594">
    <property type="entry name" value="Ribosomal_bL9_bac/chp"/>
</dbReference>
<dbReference type="GO" id="GO:1990904">
    <property type="term" value="C:ribonucleoprotein complex"/>
    <property type="evidence" value="ECO:0007669"/>
    <property type="project" value="UniProtKB-KW"/>
</dbReference>
<feature type="domain" description="Ribosomal protein L9" evidence="9">
    <location>
        <begin position="1"/>
        <end position="47"/>
    </location>
</feature>
<keyword evidence="4 7" id="KW-0689">Ribosomal protein</keyword>
<evidence type="ECO:0000256" key="3">
    <source>
        <dbReference type="ARBA" id="ARBA00022884"/>
    </source>
</evidence>
<evidence type="ECO:0000256" key="1">
    <source>
        <dbReference type="ARBA" id="ARBA00010605"/>
    </source>
</evidence>
<keyword evidence="2 7" id="KW-0699">rRNA-binding</keyword>
<protein>
    <recommendedName>
        <fullName evidence="6 7">Large ribosomal subunit protein bL9</fullName>
    </recommendedName>
</protein>
<evidence type="ECO:0000256" key="6">
    <source>
        <dbReference type="ARBA" id="ARBA00035292"/>
    </source>
</evidence>
<keyword evidence="3 7" id="KW-0694">RNA-binding</keyword>
<dbReference type="InterPro" id="IPR009027">
    <property type="entry name" value="Ribosomal_bL9/RNase_H1_N"/>
</dbReference>
<comment type="function">
    <text evidence="7">Binds to the 23S rRNA.</text>
</comment>
<dbReference type="SUPFAM" id="SSF55653">
    <property type="entry name" value="Ribosomal protein L9 C-domain"/>
    <property type="match status" value="1"/>
</dbReference>
<feature type="coiled-coil region" evidence="8">
    <location>
        <begin position="44"/>
        <end position="71"/>
    </location>
</feature>
<comment type="similarity">
    <text evidence="1 7">Belongs to the bacterial ribosomal protein bL9 family.</text>
</comment>
<dbReference type="Gene3D" id="3.40.5.10">
    <property type="entry name" value="Ribosomal protein L9, N-terminal domain"/>
    <property type="match status" value="1"/>
</dbReference>
<evidence type="ECO:0000256" key="5">
    <source>
        <dbReference type="ARBA" id="ARBA00023274"/>
    </source>
</evidence>
<reference evidence="11 12" key="1">
    <citation type="journal article" date="2016" name="Nat. Commun.">
        <title>Thousands of microbial genomes shed light on interconnected biogeochemical processes in an aquifer system.</title>
        <authorList>
            <person name="Anantharaman K."/>
            <person name="Brown C.T."/>
            <person name="Hug L.A."/>
            <person name="Sharon I."/>
            <person name="Castelle C.J."/>
            <person name="Probst A.J."/>
            <person name="Thomas B.C."/>
            <person name="Singh A."/>
            <person name="Wilkins M.J."/>
            <person name="Karaoz U."/>
            <person name="Brodie E.L."/>
            <person name="Williams K.H."/>
            <person name="Hubbard S.S."/>
            <person name="Banfield J.F."/>
        </authorList>
    </citation>
    <scope>NUCLEOTIDE SEQUENCE [LARGE SCALE GENOMIC DNA]</scope>
</reference>
<sequence length="147" mass="16026">MKVIFLKDVRGVGHKHEVKNVADGYAGNFLFPGGLAEPATKEKIARLEQTKKDQEETLHKQEEELEGKIQELHGKTVTIAVRATEKGGLFKSVTAKDIAHALKTQHNIEIPETVVRAEPIKTTGEHVVLLQGKVHKADIGVAVVAAV</sequence>
<keyword evidence="8" id="KW-0175">Coiled coil</keyword>
<dbReference type="InterPro" id="IPR020070">
    <property type="entry name" value="Ribosomal_bL9_N"/>
</dbReference>
<dbReference type="GO" id="GO:0006412">
    <property type="term" value="P:translation"/>
    <property type="evidence" value="ECO:0007669"/>
    <property type="project" value="UniProtKB-UniRule"/>
</dbReference>
<accession>A0A1F4XH72</accession>
<dbReference type="AlphaFoldDB" id="A0A1F4XH72"/>
<dbReference type="Gene3D" id="3.10.430.100">
    <property type="entry name" value="Ribosomal protein L9, C-terminal domain"/>
    <property type="match status" value="1"/>
</dbReference>
<dbReference type="GO" id="GO:0003735">
    <property type="term" value="F:structural constituent of ribosome"/>
    <property type="evidence" value="ECO:0007669"/>
    <property type="project" value="InterPro"/>
</dbReference>
<organism evidence="11 12">
    <name type="scientific">Candidatus Adlerbacteria bacterium RIFCSPLOWO2_01_FULL_51_16</name>
    <dbReference type="NCBI Taxonomy" id="1797243"/>
    <lineage>
        <taxon>Bacteria</taxon>
        <taxon>Candidatus Adleribacteriota</taxon>
    </lineage>
</organism>
<dbReference type="Pfam" id="PF03948">
    <property type="entry name" value="Ribosomal_L9_C"/>
    <property type="match status" value="1"/>
</dbReference>
<gene>
    <name evidence="7" type="primary">rplI</name>
    <name evidence="11" type="ORF">A2943_03140</name>
</gene>
<evidence type="ECO:0000256" key="2">
    <source>
        <dbReference type="ARBA" id="ARBA00022730"/>
    </source>
</evidence>
<comment type="caution">
    <text evidence="11">The sequence shown here is derived from an EMBL/GenBank/DDBJ whole genome shotgun (WGS) entry which is preliminary data.</text>
</comment>
<dbReference type="InterPro" id="IPR036935">
    <property type="entry name" value="Ribosomal_bL9_N_sf"/>
</dbReference>
<evidence type="ECO:0000313" key="12">
    <source>
        <dbReference type="Proteomes" id="UP000176185"/>
    </source>
</evidence>
<dbReference type="PANTHER" id="PTHR21368">
    <property type="entry name" value="50S RIBOSOMAL PROTEIN L9"/>
    <property type="match status" value="1"/>
</dbReference>
<dbReference type="SUPFAM" id="SSF55658">
    <property type="entry name" value="L9 N-domain-like"/>
    <property type="match status" value="1"/>
</dbReference>
<name>A0A1F4XH72_9BACT</name>
<dbReference type="Proteomes" id="UP000176185">
    <property type="component" value="Unassembled WGS sequence"/>
</dbReference>
<evidence type="ECO:0000259" key="10">
    <source>
        <dbReference type="Pfam" id="PF03948"/>
    </source>
</evidence>
<keyword evidence="5 7" id="KW-0687">Ribonucleoprotein</keyword>
<dbReference type="InterPro" id="IPR000244">
    <property type="entry name" value="Ribosomal_bL9"/>
</dbReference>
<dbReference type="GO" id="GO:0019843">
    <property type="term" value="F:rRNA binding"/>
    <property type="evidence" value="ECO:0007669"/>
    <property type="project" value="UniProtKB-UniRule"/>
</dbReference>
<dbReference type="InterPro" id="IPR020069">
    <property type="entry name" value="Ribosomal_bL9_C"/>
</dbReference>
<evidence type="ECO:0000313" key="11">
    <source>
        <dbReference type="EMBL" id="OGC80988.1"/>
    </source>
</evidence>
<dbReference type="EMBL" id="MEWX01000009">
    <property type="protein sequence ID" value="OGC80988.1"/>
    <property type="molecule type" value="Genomic_DNA"/>
</dbReference>
<evidence type="ECO:0000256" key="7">
    <source>
        <dbReference type="HAMAP-Rule" id="MF_00503"/>
    </source>
</evidence>
<evidence type="ECO:0000259" key="9">
    <source>
        <dbReference type="Pfam" id="PF01281"/>
    </source>
</evidence>